<dbReference type="PANTHER" id="PTHR42680">
    <property type="entry name" value="DCTP DEAMINASE"/>
    <property type="match status" value="1"/>
</dbReference>
<dbReference type="AlphaFoldDB" id="A0A0C3B469"/>
<keyword evidence="1" id="KW-0378">Hydrolase</keyword>
<organism evidence="3 4">
    <name type="scientific">Piloderma croceum (strain F 1598)</name>
    <dbReference type="NCBI Taxonomy" id="765440"/>
    <lineage>
        <taxon>Eukaryota</taxon>
        <taxon>Fungi</taxon>
        <taxon>Dikarya</taxon>
        <taxon>Basidiomycota</taxon>
        <taxon>Agaricomycotina</taxon>
        <taxon>Agaricomycetes</taxon>
        <taxon>Agaricomycetidae</taxon>
        <taxon>Atheliales</taxon>
        <taxon>Atheliaceae</taxon>
        <taxon>Piloderma</taxon>
    </lineage>
</organism>
<evidence type="ECO:0000313" key="4">
    <source>
        <dbReference type="Proteomes" id="UP000054166"/>
    </source>
</evidence>
<gene>
    <name evidence="3" type="ORF">PILCRDRAFT_97738</name>
</gene>
<dbReference type="CDD" id="cd07557">
    <property type="entry name" value="trimeric_dUTPase"/>
    <property type="match status" value="1"/>
</dbReference>
<dbReference type="HOGENOM" id="CLU_103451_0_0_1"/>
<dbReference type="PANTHER" id="PTHR42680:SF3">
    <property type="entry name" value="DCTP DEAMINASE"/>
    <property type="match status" value="1"/>
</dbReference>
<dbReference type="OrthoDB" id="2874071at2759"/>
<dbReference type="InterPro" id="IPR011962">
    <property type="entry name" value="dCTP_deaminase"/>
</dbReference>
<dbReference type="GO" id="GO:0006229">
    <property type="term" value="P:dUTP biosynthetic process"/>
    <property type="evidence" value="ECO:0007669"/>
    <property type="project" value="InterPro"/>
</dbReference>
<evidence type="ECO:0000256" key="2">
    <source>
        <dbReference type="ARBA" id="ARBA00023080"/>
    </source>
</evidence>
<dbReference type="EMBL" id="KN833001">
    <property type="protein sequence ID" value="KIM81023.1"/>
    <property type="molecule type" value="Genomic_DNA"/>
</dbReference>
<dbReference type="InterPro" id="IPR033704">
    <property type="entry name" value="dUTPase_trimeric"/>
</dbReference>
<dbReference type="InParanoid" id="A0A0C3B469"/>
<dbReference type="InterPro" id="IPR036157">
    <property type="entry name" value="dUTPase-like_sf"/>
</dbReference>
<dbReference type="Pfam" id="PF22769">
    <property type="entry name" value="DCD"/>
    <property type="match status" value="1"/>
</dbReference>
<dbReference type="Gene3D" id="2.70.40.10">
    <property type="match status" value="1"/>
</dbReference>
<protein>
    <submittedName>
        <fullName evidence="3">Uncharacterized protein</fullName>
    </submittedName>
</protein>
<evidence type="ECO:0000256" key="1">
    <source>
        <dbReference type="ARBA" id="ARBA00022801"/>
    </source>
</evidence>
<sequence length="160" mass="17492">MIIPGQAVLSRQIRVLRSKSAGVVDFDNAHRKTSATAEIPFQKLHIANGHSSSQNQSEDSIHLAPGAYLVEFNETVDTPLDAMGQLFVRSSLFRSGALVSAGVMDAGYKGAIGGMLQVVNPFGLTVYKNAKLGQFVFHELKDKVRIYVGLVPHRINWPPY</sequence>
<dbReference type="GO" id="GO:0008829">
    <property type="term" value="F:dCTP deaminase activity"/>
    <property type="evidence" value="ECO:0007669"/>
    <property type="project" value="InterPro"/>
</dbReference>
<keyword evidence="4" id="KW-1185">Reference proteome</keyword>
<accession>A0A0C3B469</accession>
<reference evidence="4" key="2">
    <citation type="submission" date="2015-01" db="EMBL/GenBank/DDBJ databases">
        <title>Evolutionary Origins and Diversification of the Mycorrhizal Mutualists.</title>
        <authorList>
            <consortium name="DOE Joint Genome Institute"/>
            <consortium name="Mycorrhizal Genomics Consortium"/>
            <person name="Kohler A."/>
            <person name="Kuo A."/>
            <person name="Nagy L.G."/>
            <person name="Floudas D."/>
            <person name="Copeland A."/>
            <person name="Barry K.W."/>
            <person name="Cichocki N."/>
            <person name="Veneault-Fourrey C."/>
            <person name="LaButti K."/>
            <person name="Lindquist E.A."/>
            <person name="Lipzen A."/>
            <person name="Lundell T."/>
            <person name="Morin E."/>
            <person name="Murat C."/>
            <person name="Riley R."/>
            <person name="Ohm R."/>
            <person name="Sun H."/>
            <person name="Tunlid A."/>
            <person name="Henrissat B."/>
            <person name="Grigoriev I.V."/>
            <person name="Hibbett D.S."/>
            <person name="Martin F."/>
        </authorList>
    </citation>
    <scope>NUCLEOTIDE SEQUENCE [LARGE SCALE GENOMIC DNA]</scope>
    <source>
        <strain evidence="4">F 1598</strain>
    </source>
</reference>
<proteinExistence type="predicted"/>
<dbReference type="SUPFAM" id="SSF51283">
    <property type="entry name" value="dUTPase-like"/>
    <property type="match status" value="1"/>
</dbReference>
<name>A0A0C3B469_PILCF</name>
<dbReference type="Proteomes" id="UP000054166">
    <property type="component" value="Unassembled WGS sequence"/>
</dbReference>
<keyword evidence="2" id="KW-0546">Nucleotide metabolism</keyword>
<reference evidence="3 4" key="1">
    <citation type="submission" date="2014-04" db="EMBL/GenBank/DDBJ databases">
        <authorList>
            <consortium name="DOE Joint Genome Institute"/>
            <person name="Kuo A."/>
            <person name="Tarkka M."/>
            <person name="Buscot F."/>
            <person name="Kohler A."/>
            <person name="Nagy L.G."/>
            <person name="Floudas D."/>
            <person name="Copeland A."/>
            <person name="Barry K.W."/>
            <person name="Cichocki N."/>
            <person name="Veneault-Fourrey C."/>
            <person name="LaButti K."/>
            <person name="Lindquist E.A."/>
            <person name="Lipzen A."/>
            <person name="Lundell T."/>
            <person name="Morin E."/>
            <person name="Murat C."/>
            <person name="Sun H."/>
            <person name="Tunlid A."/>
            <person name="Henrissat B."/>
            <person name="Grigoriev I.V."/>
            <person name="Hibbett D.S."/>
            <person name="Martin F."/>
            <person name="Nordberg H.P."/>
            <person name="Cantor M.N."/>
            <person name="Hua S.X."/>
        </authorList>
    </citation>
    <scope>NUCLEOTIDE SEQUENCE [LARGE SCALE GENOMIC DNA]</scope>
    <source>
        <strain evidence="3 4">F 1598</strain>
    </source>
</reference>
<evidence type="ECO:0000313" key="3">
    <source>
        <dbReference type="EMBL" id="KIM81023.1"/>
    </source>
</evidence>